<dbReference type="AlphaFoldDB" id="A0A239AX38"/>
<evidence type="ECO:0000313" key="2">
    <source>
        <dbReference type="Proteomes" id="UP000198403"/>
    </source>
</evidence>
<evidence type="ECO:0000313" key="1">
    <source>
        <dbReference type="EMBL" id="SNS00069.1"/>
    </source>
</evidence>
<proteinExistence type="predicted"/>
<dbReference type="Proteomes" id="UP000198403">
    <property type="component" value="Unassembled WGS sequence"/>
</dbReference>
<keyword evidence="2" id="KW-1185">Reference proteome</keyword>
<dbReference type="EMBL" id="FZNO01000063">
    <property type="protein sequence ID" value="SNS00069.1"/>
    <property type="molecule type" value="Genomic_DNA"/>
</dbReference>
<sequence length="77" mass="8517">MSSAASTRSPVRVRVEAIVATTTWWLVSGRPRQFMVICENSRCSILFHFEVPGGKWQTVIVRPVSAASAASLAFHNR</sequence>
<protein>
    <submittedName>
        <fullName evidence="1">Uncharacterized protein</fullName>
    </submittedName>
</protein>
<gene>
    <name evidence="1" type="ORF">SAMN06272737_1631</name>
</gene>
<reference evidence="1 2" key="1">
    <citation type="submission" date="2017-06" db="EMBL/GenBank/DDBJ databases">
        <authorList>
            <person name="Kim H.J."/>
            <person name="Triplett B.A."/>
        </authorList>
    </citation>
    <scope>NUCLEOTIDE SEQUENCE [LARGE SCALE GENOMIC DNA]</scope>
    <source>
        <strain evidence="1 2">DSM 44272</strain>
    </source>
</reference>
<name>A0A239AX38_9ACTN</name>
<accession>A0A239AX38</accession>
<organism evidence="1 2">
    <name type="scientific">Blastococcus mobilis</name>
    <dbReference type="NCBI Taxonomy" id="1938746"/>
    <lineage>
        <taxon>Bacteria</taxon>
        <taxon>Bacillati</taxon>
        <taxon>Actinomycetota</taxon>
        <taxon>Actinomycetes</taxon>
        <taxon>Geodermatophilales</taxon>
        <taxon>Geodermatophilaceae</taxon>
        <taxon>Blastococcus</taxon>
    </lineage>
</organism>